<evidence type="ECO:0000313" key="1">
    <source>
        <dbReference type="EMBL" id="ORC84160.1"/>
    </source>
</evidence>
<name>A0A1X0NJ75_9TRYP</name>
<dbReference type="GeneID" id="39990237"/>
<accession>A0A1X0NJ75</accession>
<gene>
    <name evidence="1" type="ORF">TM35_000481210</name>
</gene>
<dbReference type="EMBL" id="NBCO01000048">
    <property type="protein sequence ID" value="ORC84160.1"/>
    <property type="molecule type" value="Genomic_DNA"/>
</dbReference>
<reference evidence="1 2" key="1">
    <citation type="submission" date="2017-03" db="EMBL/GenBank/DDBJ databases">
        <title>An alternative strategy for trypanosome survival in the mammalian bloodstream revealed through genome and transcriptome analysis of the ubiquitous bovine parasite Trypanosoma (Megatrypanum) theileri.</title>
        <authorList>
            <person name="Kelly S."/>
            <person name="Ivens A."/>
            <person name="Mott A."/>
            <person name="O'Neill E."/>
            <person name="Emms D."/>
            <person name="Macleod O."/>
            <person name="Voorheis P."/>
            <person name="Matthews J."/>
            <person name="Matthews K."/>
            <person name="Carrington M."/>
        </authorList>
    </citation>
    <scope>NUCLEOTIDE SEQUENCE [LARGE SCALE GENOMIC DNA]</scope>
    <source>
        <strain evidence="1">Edinburgh</strain>
    </source>
</reference>
<organism evidence="1 2">
    <name type="scientific">Trypanosoma theileri</name>
    <dbReference type="NCBI Taxonomy" id="67003"/>
    <lineage>
        <taxon>Eukaryota</taxon>
        <taxon>Discoba</taxon>
        <taxon>Euglenozoa</taxon>
        <taxon>Kinetoplastea</taxon>
        <taxon>Metakinetoplastina</taxon>
        <taxon>Trypanosomatida</taxon>
        <taxon>Trypanosomatidae</taxon>
        <taxon>Trypanosoma</taxon>
    </lineage>
</organism>
<proteinExistence type="predicted"/>
<dbReference type="VEuPathDB" id="TriTrypDB:TM35_000481210"/>
<dbReference type="RefSeq" id="XP_028878226.1">
    <property type="nucleotide sequence ID" value="XM_029030457.1"/>
</dbReference>
<dbReference type="OrthoDB" id="271435at2759"/>
<sequence length="436" mass="48411">MEEARQLASALSSHDIVESRDARQQLARFISPERLVEMWQQGQEQIAAALLEEAESVGNDDVYMALGDGFKSLFDPAANMSMAEQFLVLDTTHIVARFLVNGIASEDLTKAAYVRPALLALLTVVPPTVAPAIGELVSASLKTERVLRLFDENNPESSENEKLCKFLLTHTDLISFITSSTANAFDNDPLLVANYMAISAIIGRHEKIPIILLDKIEKTLVESKDDFVFCFVCRACAVALRHHDSNALNFAVSWVTAAANRLMDCSHDAYDAIYDLLGAASTTSTGWNSVQSLLKEERIKHGLNVAALRAITLNFLDVLVQSPHVENSFFSLTLLHAVWQLRNDPNDTVREKLWEFLNDGIARENIINSMESLCASFLCSPQQEANVAIRELQLRVATRLVSHARLPGEVMERLRQFISRGLYPPSSVGMEAMSRH</sequence>
<protein>
    <submittedName>
        <fullName evidence="1">Uncharacterized protein</fullName>
    </submittedName>
</protein>
<dbReference type="Proteomes" id="UP000192257">
    <property type="component" value="Unassembled WGS sequence"/>
</dbReference>
<evidence type="ECO:0000313" key="2">
    <source>
        <dbReference type="Proteomes" id="UP000192257"/>
    </source>
</evidence>
<comment type="caution">
    <text evidence="1">The sequence shown here is derived from an EMBL/GenBank/DDBJ whole genome shotgun (WGS) entry which is preliminary data.</text>
</comment>
<dbReference type="AlphaFoldDB" id="A0A1X0NJ75"/>
<keyword evidence="2" id="KW-1185">Reference proteome</keyword>